<feature type="domain" description="S-adenosylmethionine-dependent methyltransferase" evidence="8">
    <location>
        <begin position="223"/>
        <end position="420"/>
    </location>
</feature>
<keyword evidence="4 10" id="KW-0808">Transferase</keyword>
<comment type="subcellular location">
    <subcellularLocation>
        <location evidence="1">Cytoplasm</location>
    </subcellularLocation>
</comment>
<dbReference type="InterPro" id="IPR036974">
    <property type="entry name" value="PUA_sf"/>
</dbReference>
<keyword evidence="2" id="KW-0963">Cytoplasm</keyword>
<reference evidence="10 11" key="1">
    <citation type="submission" date="2018-11" db="EMBL/GenBank/DDBJ databases">
        <title>Deinococcus shelandsis sp. nov., isolated from South Shetland Islands soil of Antarctica.</title>
        <authorList>
            <person name="Tian J."/>
        </authorList>
    </citation>
    <scope>NUCLEOTIDE SEQUENCE [LARGE SCALE GENOMIC DNA]</scope>
    <source>
        <strain evidence="10 11">S14-83T</strain>
    </source>
</reference>
<feature type="compositionally biased region" description="Polar residues" evidence="7">
    <location>
        <begin position="1"/>
        <end position="18"/>
    </location>
</feature>
<dbReference type="CDD" id="cd02440">
    <property type="entry name" value="AdoMet_MTases"/>
    <property type="match status" value="1"/>
</dbReference>
<evidence type="ECO:0000256" key="4">
    <source>
        <dbReference type="ARBA" id="ARBA00022679"/>
    </source>
</evidence>
<sequence length="463" mass="51428">MRNEEQPTQPNAAGNGTVPSPKRSRLRLRLTPAAEGHIRRGHPWVYESSVREQNREGESGELAVIYDRQDRFLAVGLYDPHSPLRLRLLHAGSPLSLDTAWWKRHLELSVQRRAALFGPDTDGYRLINGESDGWPGLVLDRYASTLVLKLYTSSWLPHLGLLLELLSGRFGSGFSNSTPDSAPNADVPPQAGAEPSTLRVVLRLSRNTQKLAAEQGFSDGQVLLGEDLSGPVIFQEYGLNFEADVLRGQKTGFFLDQRENRRIVGSMVEKLVQQGDGRRVLNAFSFSGGFSLASARAGAAEAVCVDISKHALESSRRNFALNYSMPGVSRCFHRTVQADVFAWLGKTLPADAETSEPFTREPFDLIVLDPPSLARRETEREGAVHAYGRLSRQALERLRPGGVLMAASCSSHVSAEEFFEAVRTSARRSGRNWKELRTTRHAPDHHATFTEAEYLKAIYLRVE</sequence>
<gene>
    <name evidence="10" type="ORF">EHF33_12435</name>
</gene>
<dbReference type="SUPFAM" id="SSF88697">
    <property type="entry name" value="PUA domain-like"/>
    <property type="match status" value="1"/>
</dbReference>
<dbReference type="GO" id="GO:0005737">
    <property type="term" value="C:cytoplasm"/>
    <property type="evidence" value="ECO:0007669"/>
    <property type="project" value="UniProtKB-SubCell"/>
</dbReference>
<dbReference type="GO" id="GO:0032259">
    <property type="term" value="P:methylation"/>
    <property type="evidence" value="ECO:0007669"/>
    <property type="project" value="UniProtKB-KW"/>
</dbReference>
<dbReference type="Gene3D" id="3.30.750.80">
    <property type="entry name" value="RNA methyltransferase domain (HRMD) like"/>
    <property type="match status" value="1"/>
</dbReference>
<dbReference type="CDD" id="cd11572">
    <property type="entry name" value="RlmI_M_like"/>
    <property type="match status" value="1"/>
</dbReference>
<dbReference type="PANTHER" id="PTHR42873:SF1">
    <property type="entry name" value="S-ADENOSYLMETHIONINE-DEPENDENT METHYLTRANSFERASE DOMAIN-CONTAINING PROTEIN"/>
    <property type="match status" value="1"/>
</dbReference>
<protein>
    <submittedName>
        <fullName evidence="10">Class I SAM-dependent rRNA methyltransferase</fullName>
    </submittedName>
</protein>
<dbReference type="InterPro" id="IPR029063">
    <property type="entry name" value="SAM-dependent_MTases_sf"/>
</dbReference>
<evidence type="ECO:0000256" key="7">
    <source>
        <dbReference type="SAM" id="MobiDB-lite"/>
    </source>
</evidence>
<evidence type="ECO:0000256" key="6">
    <source>
        <dbReference type="ARBA" id="ARBA00038091"/>
    </source>
</evidence>
<dbReference type="Pfam" id="PF10672">
    <property type="entry name" value="Methyltrans_SAM"/>
    <property type="match status" value="1"/>
</dbReference>
<dbReference type="SUPFAM" id="SSF53335">
    <property type="entry name" value="S-adenosyl-L-methionine-dependent methyltransferases"/>
    <property type="match status" value="1"/>
</dbReference>
<evidence type="ECO:0000313" key="11">
    <source>
        <dbReference type="Proteomes" id="UP000276417"/>
    </source>
</evidence>
<dbReference type="InterPro" id="IPR041532">
    <property type="entry name" value="RlmI-like_PUA"/>
</dbReference>
<dbReference type="InterPro" id="IPR019614">
    <property type="entry name" value="SAM-dep_methyl-trfase"/>
</dbReference>
<dbReference type="Proteomes" id="UP000276417">
    <property type="component" value="Chromosome 1"/>
</dbReference>
<feature type="region of interest" description="Disordered" evidence="7">
    <location>
        <begin position="1"/>
        <end position="25"/>
    </location>
</feature>
<dbReference type="Pfam" id="PF17785">
    <property type="entry name" value="PUA_3"/>
    <property type="match status" value="1"/>
</dbReference>
<dbReference type="OrthoDB" id="9805492at2"/>
<comment type="similarity">
    <text evidence="6">Belongs to the methyltransferase superfamily. RlmI family.</text>
</comment>
<dbReference type="Gene3D" id="3.40.50.150">
    <property type="entry name" value="Vaccinia Virus protein VP39"/>
    <property type="match status" value="1"/>
</dbReference>
<dbReference type="PANTHER" id="PTHR42873">
    <property type="entry name" value="RIBOSOMAL RNA LARGE SUBUNIT METHYLTRANSFERASE"/>
    <property type="match status" value="1"/>
</dbReference>
<dbReference type="CDD" id="cd21153">
    <property type="entry name" value="PUA_RlmI"/>
    <property type="match status" value="1"/>
</dbReference>
<evidence type="ECO:0000259" key="9">
    <source>
        <dbReference type="Pfam" id="PF17785"/>
    </source>
</evidence>
<organism evidence="10 11">
    <name type="scientific">Deinococcus psychrotolerans</name>
    <dbReference type="NCBI Taxonomy" id="2489213"/>
    <lineage>
        <taxon>Bacteria</taxon>
        <taxon>Thermotogati</taxon>
        <taxon>Deinococcota</taxon>
        <taxon>Deinococci</taxon>
        <taxon>Deinococcales</taxon>
        <taxon>Deinococcaceae</taxon>
        <taxon>Deinococcus</taxon>
    </lineage>
</organism>
<evidence type="ECO:0000256" key="1">
    <source>
        <dbReference type="ARBA" id="ARBA00004496"/>
    </source>
</evidence>
<dbReference type="RefSeq" id="WP_124872037.1">
    <property type="nucleotide sequence ID" value="NZ_CP034183.1"/>
</dbReference>
<feature type="domain" description="RlmI-like PUA" evidence="9">
    <location>
        <begin position="28"/>
        <end position="89"/>
    </location>
</feature>
<evidence type="ECO:0000256" key="2">
    <source>
        <dbReference type="ARBA" id="ARBA00022490"/>
    </source>
</evidence>
<dbReference type="EMBL" id="CP034183">
    <property type="protein sequence ID" value="AZI43450.1"/>
    <property type="molecule type" value="Genomic_DNA"/>
</dbReference>
<dbReference type="GO" id="GO:0008168">
    <property type="term" value="F:methyltransferase activity"/>
    <property type="evidence" value="ECO:0007669"/>
    <property type="project" value="UniProtKB-KW"/>
</dbReference>
<evidence type="ECO:0000256" key="3">
    <source>
        <dbReference type="ARBA" id="ARBA00022603"/>
    </source>
</evidence>
<dbReference type="AlphaFoldDB" id="A0A3G8YEZ4"/>
<keyword evidence="3 10" id="KW-0489">Methyltransferase</keyword>
<keyword evidence="5" id="KW-0949">S-adenosyl-L-methionine</keyword>
<dbReference type="InterPro" id="IPR015947">
    <property type="entry name" value="PUA-like_sf"/>
</dbReference>
<keyword evidence="11" id="KW-1185">Reference proteome</keyword>
<evidence type="ECO:0000259" key="8">
    <source>
        <dbReference type="Pfam" id="PF10672"/>
    </source>
</evidence>
<name>A0A3G8YEZ4_9DEIO</name>
<proteinExistence type="inferred from homology"/>
<evidence type="ECO:0000256" key="5">
    <source>
        <dbReference type="ARBA" id="ARBA00022691"/>
    </source>
</evidence>
<evidence type="ECO:0000313" key="10">
    <source>
        <dbReference type="EMBL" id="AZI43450.1"/>
    </source>
</evidence>
<dbReference type="KEGG" id="dph:EHF33_12435"/>
<accession>A0A3G8YEZ4</accession>
<dbReference type="Gene3D" id="2.30.130.10">
    <property type="entry name" value="PUA domain"/>
    <property type="match status" value="1"/>
</dbReference>
<dbReference type="GO" id="GO:0003723">
    <property type="term" value="F:RNA binding"/>
    <property type="evidence" value="ECO:0007669"/>
    <property type="project" value="InterPro"/>
</dbReference>